<evidence type="ECO:0000256" key="1">
    <source>
        <dbReference type="ARBA" id="ARBA00009861"/>
    </source>
</evidence>
<evidence type="ECO:0000313" key="4">
    <source>
        <dbReference type="EMBL" id="ONK76666.1"/>
    </source>
</evidence>
<proteinExistence type="inferred from homology"/>
<evidence type="ECO:0000313" key="5">
    <source>
        <dbReference type="Proteomes" id="UP000243459"/>
    </source>
</evidence>
<keyword evidence="2" id="KW-0808">Transferase</keyword>
<accession>A0A5P1FE88</accession>
<sequence length="461" mass="51680">MANEDVATIIKKTMLVHPAKPHPITALQLSNLDRKCPELMYLVFFYAKPLKNSSSNFLTELREGLEETLSDWYPAAGRLMLDGEGKLNLDCNNFGALWVEAEAAEVRISELGELSMADKFLKKLVFRPKVSSDGLFELPLVVVQVTEFGCGGYAVGIGTNHALFDGSANFNFINAWASKVSRRRDEQYHAEIFEPIHERGRLLIDHCHSHEIAHDTNNGILAFDHLYQLIKQAVSLEDIGRKQLDEAYKISEEGDEEEVVLRTFTVSKDMIEELKSKVDGGSCTSFEVLAAHLWKARTRATQIPKERTVCLQFSIDIRPKLSPPLPRSFTGNAYVLSSISTSSESLLQDPLSSVVHEIRQAKNTVDDNYIRAYLVALEAPRYCDILPPLPELLIVSDWRHTPFHEVDFGTGEAICAVPLAAPVPEVAYFMKSSREEGGVDVRIGLMRKHLVGFCHCFLQTM</sequence>
<dbReference type="InterPro" id="IPR023213">
    <property type="entry name" value="CAT-like_dom_sf"/>
</dbReference>
<dbReference type="GO" id="GO:0005783">
    <property type="term" value="C:endoplasmic reticulum"/>
    <property type="evidence" value="ECO:0007669"/>
    <property type="project" value="EnsemblPlants"/>
</dbReference>
<dbReference type="PANTHER" id="PTHR31642:SF145">
    <property type="entry name" value="BRASSINOSTEROID-RELATED ACYLTRANSFERASE 1"/>
    <property type="match status" value="1"/>
</dbReference>
<dbReference type="GO" id="GO:0010087">
    <property type="term" value="P:phloem or xylem histogenesis"/>
    <property type="evidence" value="ECO:0007669"/>
    <property type="project" value="EnsemblPlants"/>
</dbReference>
<name>A0A5P1FE88_ASPOF</name>
<dbReference type="GO" id="GO:0016747">
    <property type="term" value="F:acyltransferase activity, transferring groups other than amino-acyl groups"/>
    <property type="evidence" value="ECO:0007669"/>
    <property type="project" value="EnsemblPlants"/>
</dbReference>
<dbReference type="OrthoDB" id="671439at2759"/>
<dbReference type="Proteomes" id="UP000243459">
    <property type="component" value="Chromosome 3"/>
</dbReference>
<dbReference type="AlphaFoldDB" id="A0A5P1FE88"/>
<dbReference type="Pfam" id="PF02458">
    <property type="entry name" value="Transferase"/>
    <property type="match status" value="1"/>
</dbReference>
<keyword evidence="5" id="KW-1185">Reference proteome</keyword>
<dbReference type="GO" id="GO:0016132">
    <property type="term" value="P:brassinosteroid biosynthetic process"/>
    <property type="evidence" value="ECO:0007669"/>
    <property type="project" value="EnsemblPlants"/>
</dbReference>
<dbReference type="GO" id="GO:0009741">
    <property type="term" value="P:response to brassinosteroid"/>
    <property type="evidence" value="ECO:0007669"/>
    <property type="project" value="EnsemblPlants"/>
</dbReference>
<dbReference type="GO" id="GO:0005634">
    <property type="term" value="C:nucleus"/>
    <property type="evidence" value="ECO:0007669"/>
    <property type="project" value="EnsemblPlants"/>
</dbReference>
<dbReference type="GO" id="GO:0009737">
    <property type="term" value="P:response to abscisic acid"/>
    <property type="evidence" value="ECO:0007669"/>
    <property type="project" value="EnsemblPlants"/>
</dbReference>
<dbReference type="OMA" id="FGCGGYA"/>
<dbReference type="GO" id="GO:0001558">
    <property type="term" value="P:regulation of cell growth"/>
    <property type="evidence" value="ECO:0007669"/>
    <property type="project" value="EnsemblPlants"/>
</dbReference>
<dbReference type="PANTHER" id="PTHR31642">
    <property type="entry name" value="TRICHOTHECENE 3-O-ACETYLTRANSFERASE"/>
    <property type="match status" value="1"/>
</dbReference>
<dbReference type="EMBL" id="CM007383">
    <property type="protein sequence ID" value="ONK76666.1"/>
    <property type="molecule type" value="Genomic_DNA"/>
</dbReference>
<reference evidence="5" key="1">
    <citation type="journal article" date="2017" name="Nat. Commun.">
        <title>The asparagus genome sheds light on the origin and evolution of a young Y chromosome.</title>
        <authorList>
            <person name="Harkess A."/>
            <person name="Zhou J."/>
            <person name="Xu C."/>
            <person name="Bowers J.E."/>
            <person name="Van der Hulst R."/>
            <person name="Ayyampalayam S."/>
            <person name="Mercati F."/>
            <person name="Riccardi P."/>
            <person name="McKain M.R."/>
            <person name="Kakrana A."/>
            <person name="Tang H."/>
            <person name="Ray J."/>
            <person name="Groenendijk J."/>
            <person name="Arikit S."/>
            <person name="Mathioni S.M."/>
            <person name="Nakano M."/>
            <person name="Shan H."/>
            <person name="Telgmann-Rauber A."/>
            <person name="Kanno A."/>
            <person name="Yue Z."/>
            <person name="Chen H."/>
            <person name="Li W."/>
            <person name="Chen Y."/>
            <person name="Xu X."/>
            <person name="Zhang Y."/>
            <person name="Luo S."/>
            <person name="Chen H."/>
            <person name="Gao J."/>
            <person name="Mao Z."/>
            <person name="Pires J.C."/>
            <person name="Luo M."/>
            <person name="Kudrna D."/>
            <person name="Wing R.A."/>
            <person name="Meyers B.C."/>
            <person name="Yi K."/>
            <person name="Kong H."/>
            <person name="Lavrijsen P."/>
            <person name="Sunseri F."/>
            <person name="Falavigna A."/>
            <person name="Ye Y."/>
            <person name="Leebens-Mack J.H."/>
            <person name="Chen G."/>
        </authorList>
    </citation>
    <scope>NUCLEOTIDE SEQUENCE [LARGE SCALE GENOMIC DNA]</scope>
    <source>
        <strain evidence="5">cv. DH0086</strain>
    </source>
</reference>
<protein>
    <submittedName>
        <fullName evidence="4">Uncharacterized protein</fullName>
    </submittedName>
</protein>
<organism evidence="4 5">
    <name type="scientific">Asparagus officinalis</name>
    <name type="common">Garden asparagus</name>
    <dbReference type="NCBI Taxonomy" id="4686"/>
    <lineage>
        <taxon>Eukaryota</taxon>
        <taxon>Viridiplantae</taxon>
        <taxon>Streptophyta</taxon>
        <taxon>Embryophyta</taxon>
        <taxon>Tracheophyta</taxon>
        <taxon>Spermatophyta</taxon>
        <taxon>Magnoliopsida</taxon>
        <taxon>Liliopsida</taxon>
        <taxon>Asparagales</taxon>
        <taxon>Asparagaceae</taxon>
        <taxon>Asparagoideae</taxon>
        <taxon>Asparagus</taxon>
    </lineage>
</organism>
<dbReference type="InterPro" id="IPR050317">
    <property type="entry name" value="Plant_Fungal_Acyltransferase"/>
</dbReference>
<evidence type="ECO:0000256" key="3">
    <source>
        <dbReference type="ARBA" id="ARBA00023315"/>
    </source>
</evidence>
<comment type="similarity">
    <text evidence="1">Belongs to the plant acyltransferase family.</text>
</comment>
<gene>
    <name evidence="4" type="ORF">A4U43_C03F30760</name>
</gene>
<keyword evidence="3" id="KW-0012">Acyltransferase</keyword>
<dbReference type="Gramene" id="ONK76666">
    <property type="protein sequence ID" value="ONK76666"/>
    <property type="gene ID" value="A4U43_C03F30760"/>
</dbReference>
<evidence type="ECO:0000256" key="2">
    <source>
        <dbReference type="ARBA" id="ARBA00022679"/>
    </source>
</evidence>
<dbReference type="GO" id="GO:0009733">
    <property type="term" value="P:response to auxin"/>
    <property type="evidence" value="ECO:0007669"/>
    <property type="project" value="EnsemblPlants"/>
</dbReference>
<dbReference type="GO" id="GO:0004467">
    <property type="term" value="F:long-chain fatty acid-CoA ligase activity"/>
    <property type="evidence" value="ECO:0007669"/>
    <property type="project" value="EnsemblPlants"/>
</dbReference>
<dbReference type="Gene3D" id="3.30.559.10">
    <property type="entry name" value="Chloramphenicol acetyltransferase-like domain"/>
    <property type="match status" value="2"/>
</dbReference>